<feature type="compositionally biased region" description="Pro residues" evidence="1">
    <location>
        <begin position="81"/>
        <end position="90"/>
    </location>
</feature>
<organism evidence="2 3">
    <name type="scientific">Mycena belliarum</name>
    <dbReference type="NCBI Taxonomy" id="1033014"/>
    <lineage>
        <taxon>Eukaryota</taxon>
        <taxon>Fungi</taxon>
        <taxon>Dikarya</taxon>
        <taxon>Basidiomycota</taxon>
        <taxon>Agaricomycotina</taxon>
        <taxon>Agaricomycetes</taxon>
        <taxon>Agaricomycetidae</taxon>
        <taxon>Agaricales</taxon>
        <taxon>Marasmiineae</taxon>
        <taxon>Mycenaceae</taxon>
        <taxon>Mycena</taxon>
    </lineage>
</organism>
<feature type="compositionally biased region" description="Polar residues" evidence="1">
    <location>
        <begin position="588"/>
        <end position="597"/>
    </location>
</feature>
<feature type="region of interest" description="Disordered" evidence="1">
    <location>
        <begin position="268"/>
        <end position="436"/>
    </location>
</feature>
<dbReference type="Proteomes" id="UP001222325">
    <property type="component" value="Unassembled WGS sequence"/>
</dbReference>
<dbReference type="AlphaFoldDB" id="A0AAD6XHM6"/>
<feature type="region of interest" description="Disordered" evidence="1">
    <location>
        <begin position="542"/>
        <end position="618"/>
    </location>
</feature>
<feature type="region of interest" description="Disordered" evidence="1">
    <location>
        <begin position="448"/>
        <end position="468"/>
    </location>
</feature>
<feature type="compositionally biased region" description="Basic residues" evidence="1">
    <location>
        <begin position="283"/>
        <end position="294"/>
    </location>
</feature>
<dbReference type="EMBL" id="JARJCN010000161">
    <property type="protein sequence ID" value="KAJ7066828.1"/>
    <property type="molecule type" value="Genomic_DNA"/>
</dbReference>
<feature type="compositionally biased region" description="Basic residues" evidence="1">
    <location>
        <begin position="229"/>
        <end position="239"/>
    </location>
</feature>
<feature type="region of interest" description="Disordered" evidence="1">
    <location>
        <begin position="1"/>
        <end position="255"/>
    </location>
</feature>
<feature type="compositionally biased region" description="Basic residues" evidence="1">
    <location>
        <begin position="600"/>
        <end position="609"/>
    </location>
</feature>
<proteinExistence type="predicted"/>
<accession>A0AAD6XHM6</accession>
<reference evidence="2" key="1">
    <citation type="submission" date="2023-03" db="EMBL/GenBank/DDBJ databases">
        <title>Massive genome expansion in bonnet fungi (Mycena s.s.) driven by repeated elements and novel gene families across ecological guilds.</title>
        <authorList>
            <consortium name="Lawrence Berkeley National Laboratory"/>
            <person name="Harder C.B."/>
            <person name="Miyauchi S."/>
            <person name="Viragh M."/>
            <person name="Kuo A."/>
            <person name="Thoen E."/>
            <person name="Andreopoulos B."/>
            <person name="Lu D."/>
            <person name="Skrede I."/>
            <person name="Drula E."/>
            <person name="Henrissat B."/>
            <person name="Morin E."/>
            <person name="Kohler A."/>
            <person name="Barry K."/>
            <person name="LaButti K."/>
            <person name="Morin E."/>
            <person name="Salamov A."/>
            <person name="Lipzen A."/>
            <person name="Mereny Z."/>
            <person name="Hegedus B."/>
            <person name="Baldrian P."/>
            <person name="Stursova M."/>
            <person name="Weitz H."/>
            <person name="Taylor A."/>
            <person name="Grigoriev I.V."/>
            <person name="Nagy L.G."/>
            <person name="Martin F."/>
            <person name="Kauserud H."/>
        </authorList>
    </citation>
    <scope>NUCLEOTIDE SEQUENCE</scope>
    <source>
        <strain evidence="2">CBHHK173m</strain>
    </source>
</reference>
<evidence type="ECO:0000313" key="2">
    <source>
        <dbReference type="EMBL" id="KAJ7066828.1"/>
    </source>
</evidence>
<gene>
    <name evidence="2" type="ORF">B0H15DRAFT_972028</name>
</gene>
<feature type="compositionally biased region" description="Basic residues" evidence="1">
    <location>
        <begin position="149"/>
        <end position="163"/>
    </location>
</feature>
<feature type="compositionally biased region" description="Low complexity" evidence="1">
    <location>
        <begin position="164"/>
        <end position="193"/>
    </location>
</feature>
<comment type="caution">
    <text evidence="2">The sequence shown here is derived from an EMBL/GenBank/DDBJ whole genome shotgun (WGS) entry which is preliminary data.</text>
</comment>
<feature type="compositionally biased region" description="Basic and acidic residues" evidence="1">
    <location>
        <begin position="422"/>
        <end position="436"/>
    </location>
</feature>
<feature type="compositionally biased region" description="Basic residues" evidence="1">
    <location>
        <begin position="405"/>
        <end position="414"/>
    </location>
</feature>
<name>A0AAD6XHM6_9AGAR</name>
<sequence length="618" mass="66697">MAPSSASTCERAHSAISAPVRNAAARLQAHTTPAPPPPPSFDATQLRKRPRPPASANEPAAPPSPHSQRCRPFAGTHASAMPPPPSPPSLATPQLACKHTTPAAALARSGAAALRNRGLVPQHLRTSPQRRRRPRSQCRSPAMTSPVCRHTRRPQGRRLRRSQSRPSSARTRPSTSTHDAYAAAAALVRSDAAPQSRPRPPALANESAAPSPPSFAMPQLRNNVPVRTHTQRPQRRRRPARNDAPPPSQRRTAPQPCLYCAHGYVPSVQGTARRPAPPLPVLPRRKSSRIRSPRSHANAARLAAPRDRDRPLVRSPTPCASTSPTRQVPAVARHAPGERRTSGGAGLPALVRRSADSGPSGEAPQVGPIADIAAPARSPPPSCTRRRRKSGADAVPQSVSQARSPPRKSPRRNSARLLAPSKSREGRAELQDAPERLWTKNFSARRARLRRPLSNPRPNPHRKSVRDSWRARSLPPCCATSRGSAYPRECLGRAVASHDSRAARATPPANPQAGLSARLRIRRATRRPADGIEAPHALGCAKPASRAARTSSAIDCRATHNKSPAQVRPPARDQSPPRGHGRMPESHPPTQLRTACSTARMRKRRRRVGNRSAEAARK</sequence>
<protein>
    <submittedName>
        <fullName evidence="2">Uncharacterized protein</fullName>
    </submittedName>
</protein>
<feature type="compositionally biased region" description="Low complexity" evidence="1">
    <location>
        <begin position="103"/>
        <end position="119"/>
    </location>
</feature>
<evidence type="ECO:0000256" key="1">
    <source>
        <dbReference type="SAM" id="MobiDB-lite"/>
    </source>
</evidence>
<evidence type="ECO:0000313" key="3">
    <source>
        <dbReference type="Proteomes" id="UP001222325"/>
    </source>
</evidence>
<keyword evidence="3" id="KW-1185">Reference proteome</keyword>